<evidence type="ECO:0000313" key="2">
    <source>
        <dbReference type="Proteomes" id="UP000033566"/>
    </source>
</evidence>
<keyword evidence="2" id="KW-1185">Reference proteome</keyword>
<proteinExistence type="predicted"/>
<dbReference type="InterPro" id="IPR024047">
    <property type="entry name" value="MM3350-like_sf"/>
</dbReference>
<dbReference type="STRING" id="161896.UL81_00565"/>
<dbReference type="PATRIC" id="fig|161896.4.peg.113"/>
<sequence length="298" mass="33127">MNAGVTDIGRARARRENAPITLTREPLTIICQVANVRSDAEVLRQIGFSDALTFDELHNVIATCFGFPDEDSPWHFYEHRAARGARIDPKHQVSEFLWKEGDQIDFVWGLWDFQLVVEEIYPRDAGTPRALCVGGAGRLFEHFDITAVNAELTGQDTIDEVLSQVTRPARRLIERSQLFDFVPLLQAMDFQRVVRLAPDVVQKLKTLPKETTAEGEDAFWSMALGLACMGGAEMTDSVIKTTMSALGWVDDDGKDLTGDGIRTLCKDSLAVLEEIGAYGTSPLAPVDRLDIYRALLRG</sequence>
<gene>
    <name evidence="1" type="ORF">UL81_00565</name>
</gene>
<name>A0A0F6T9H1_9CORY</name>
<evidence type="ECO:0000313" key="1">
    <source>
        <dbReference type="EMBL" id="AKE38106.1"/>
    </source>
</evidence>
<dbReference type="Gene3D" id="3.10.290.30">
    <property type="entry name" value="MM3350-like"/>
    <property type="match status" value="1"/>
</dbReference>
<dbReference type="SUPFAM" id="SSF159941">
    <property type="entry name" value="MM3350-like"/>
    <property type="match status" value="1"/>
</dbReference>
<dbReference type="EMBL" id="CP011311">
    <property type="protein sequence ID" value="AKE38106.1"/>
    <property type="molecule type" value="Genomic_DNA"/>
</dbReference>
<reference evidence="1 2" key="1">
    <citation type="journal article" date="2015" name="Genome Announc.">
        <title>Complete Genome Sequence of Corynebacterium camporealensis DSM 44610, Isolated from the Milk of a Manchega Sheep with Subclinical Mastitis.</title>
        <authorList>
            <person name="Ruckert C."/>
            <person name="Albersmeier A."/>
            <person name="Winkler A."/>
            <person name="Tauch A."/>
        </authorList>
    </citation>
    <scope>NUCLEOTIDE SEQUENCE [LARGE SCALE GENOMIC DNA]</scope>
    <source>
        <strain evidence="1 2">DSM 44610</strain>
    </source>
</reference>
<accession>A0A0F6T9H1</accession>
<protein>
    <submittedName>
        <fullName evidence="1">Uncharacterized protein</fullName>
    </submittedName>
</protein>
<dbReference type="AlphaFoldDB" id="A0A0F6T9H1"/>
<organism evidence="1 2">
    <name type="scientific">Corynebacterium camporealensis</name>
    <dbReference type="NCBI Taxonomy" id="161896"/>
    <lineage>
        <taxon>Bacteria</taxon>
        <taxon>Bacillati</taxon>
        <taxon>Actinomycetota</taxon>
        <taxon>Actinomycetes</taxon>
        <taxon>Mycobacteriales</taxon>
        <taxon>Corynebacteriaceae</taxon>
        <taxon>Corynebacterium</taxon>
    </lineage>
</organism>
<dbReference type="Proteomes" id="UP000033566">
    <property type="component" value="Chromosome"/>
</dbReference>
<dbReference type="HOGENOM" id="CLU_078731_0_0_11"/>
<dbReference type="OrthoDB" id="4426135at2"/>
<dbReference type="RefSeq" id="WP_035106029.1">
    <property type="nucleotide sequence ID" value="NZ_CP011311.1"/>
</dbReference>
<dbReference type="KEGG" id="ccj:UL81_00565"/>